<dbReference type="PANTHER" id="PTHR43757:SF2">
    <property type="entry name" value="AMINOMETHYLTRANSFERASE, MITOCHONDRIAL"/>
    <property type="match status" value="1"/>
</dbReference>
<dbReference type="Proteomes" id="UP001279642">
    <property type="component" value="Unassembled WGS sequence"/>
</dbReference>
<dbReference type="InterPro" id="IPR006222">
    <property type="entry name" value="GCVT_N"/>
</dbReference>
<evidence type="ECO:0000256" key="2">
    <source>
        <dbReference type="ARBA" id="ARBA00023002"/>
    </source>
</evidence>
<dbReference type="PROSITE" id="PS51257">
    <property type="entry name" value="PROKAR_LIPOPROTEIN"/>
    <property type="match status" value="1"/>
</dbReference>
<feature type="domain" description="FAD dependent oxidoreductase" evidence="3">
    <location>
        <begin position="11"/>
        <end position="370"/>
    </location>
</feature>
<dbReference type="Gene3D" id="3.50.50.60">
    <property type="entry name" value="FAD/NAD(P)-binding domain"/>
    <property type="match status" value="1"/>
</dbReference>
<dbReference type="InterPro" id="IPR027266">
    <property type="entry name" value="TrmE/GcvT-like"/>
</dbReference>
<dbReference type="InterPro" id="IPR029043">
    <property type="entry name" value="GcvT/YgfZ_C"/>
</dbReference>
<protein>
    <submittedName>
        <fullName evidence="7">FAD-dependent oxidoreductase</fullName>
    </submittedName>
</protein>
<dbReference type="Gene3D" id="2.40.30.110">
    <property type="entry name" value="Aminomethyltransferase beta-barrel domains"/>
    <property type="match status" value="1"/>
</dbReference>
<organism evidence="7 8">
    <name type="scientific">Dongia soli</name>
    <dbReference type="NCBI Taxonomy" id="600628"/>
    <lineage>
        <taxon>Bacteria</taxon>
        <taxon>Pseudomonadati</taxon>
        <taxon>Pseudomonadota</taxon>
        <taxon>Alphaproteobacteria</taxon>
        <taxon>Rhodospirillales</taxon>
        <taxon>Dongiaceae</taxon>
        <taxon>Dongia</taxon>
    </lineage>
</organism>
<dbReference type="InterPro" id="IPR028896">
    <property type="entry name" value="GcvT/YgfZ/DmdA"/>
</dbReference>
<reference evidence="7 8" key="1">
    <citation type="journal article" date="2016" name="Antonie Van Leeuwenhoek">
        <title>Dongia soli sp. nov., isolated from soil from Dokdo, Korea.</title>
        <authorList>
            <person name="Kim D.U."/>
            <person name="Lee H."/>
            <person name="Kim H."/>
            <person name="Kim S.G."/>
            <person name="Ka J.O."/>
        </authorList>
    </citation>
    <scope>NUCLEOTIDE SEQUENCE [LARGE SCALE GENOMIC DNA]</scope>
    <source>
        <strain evidence="7 8">D78</strain>
    </source>
</reference>
<evidence type="ECO:0000313" key="8">
    <source>
        <dbReference type="Proteomes" id="UP001279642"/>
    </source>
</evidence>
<dbReference type="SUPFAM" id="SSF54373">
    <property type="entry name" value="FAD-linked reductases, C-terminal domain"/>
    <property type="match status" value="1"/>
</dbReference>
<evidence type="ECO:0000259" key="3">
    <source>
        <dbReference type="Pfam" id="PF01266"/>
    </source>
</evidence>
<evidence type="ECO:0000313" key="7">
    <source>
        <dbReference type="EMBL" id="MDY0885182.1"/>
    </source>
</evidence>
<dbReference type="Gene3D" id="3.30.70.1400">
    <property type="entry name" value="Aminomethyltransferase beta-barrel domains"/>
    <property type="match status" value="1"/>
</dbReference>
<keyword evidence="8" id="KW-1185">Reference proteome</keyword>
<dbReference type="SUPFAM" id="SSF101790">
    <property type="entry name" value="Aminomethyltransferase beta-barrel domain"/>
    <property type="match status" value="1"/>
</dbReference>
<dbReference type="InterPro" id="IPR032503">
    <property type="entry name" value="FAO_M"/>
</dbReference>
<evidence type="ECO:0000259" key="6">
    <source>
        <dbReference type="Pfam" id="PF16350"/>
    </source>
</evidence>
<dbReference type="InterPro" id="IPR036188">
    <property type="entry name" value="FAD/NAD-bd_sf"/>
</dbReference>
<dbReference type="Gene3D" id="3.30.9.10">
    <property type="entry name" value="D-Amino Acid Oxidase, subunit A, domain 2"/>
    <property type="match status" value="1"/>
</dbReference>
<sequence length="812" mass="90741">MTDHARTDYARVVIIGGGAVGCSALYHLAQLGWTDCLLLERDELTSGSTWHAAGNCPNFSTNWNIIKFQRHSTELYARLGEEVDYPINYHITGSIRLAHSQERMDEYWHVVAMARAQGIDFELLDPAEIKAKYPFMELHDIVGGLWDPHDGDIDPSQLTQAYAKGAKDKGARVQRFTKVTGLERTPKGEWKVITDKGDILCEIVVNAAGYRAGEIMAMVGQYMPIVSMSHQYLVTETIPELESYQGKLPLMRDPDVSYYLRQERHGLILGPYEKERAQAHWLDGIPEDFAYQLYPDDLERLETYIEAAIGRVPILGKVGVQRVINGPIPYSPDGNPYIGPAHGLPNFYQCCCFSFGIAQSGGAGKTVAEWIAHGEPEWDFWSLDPRRYTDYATKSYVVDKALELYQNEYAIAYPSNEWPAGRPAKVTPLYEKLKAKGANFCARGGWERAAWFPQPGADPTPRPSFRRSNWHDSVAAECKAVRERVGILDLGGFSKLMLDGPGAAAWLDGMICGKLPKTGRITLSYMLNDKGGIVSEFTITRLAENRFYLISAAAAEWHDIDWIEKHLPADGSVTLSNVSARMGSIIIAGPKARELLSQVTETDLSNKAFPWLSGREIEIGFARMLALRVNYVGELGWELHCPVEHMVSVYDRLWAAGEAHGIADFGMYAMDSLRLEKCYRGWKSDMTHEYTPLMASLDRFVDFQKPDYKGLKALTAERQNGSKERFVPLLLDDEKDCDAPACAPVYLGDYYVGLVSSGGYGHTLGKSIALAYVRSDLAKPGTELEVLVLGERRKAVVAEEPLYDPENARLRM</sequence>
<evidence type="ECO:0000256" key="1">
    <source>
        <dbReference type="ARBA" id="ARBA00008609"/>
    </source>
</evidence>
<dbReference type="InterPro" id="IPR006076">
    <property type="entry name" value="FAD-dep_OxRdtase"/>
</dbReference>
<dbReference type="Pfam" id="PF01266">
    <property type="entry name" value="DAO"/>
    <property type="match status" value="1"/>
</dbReference>
<dbReference type="InterPro" id="IPR013977">
    <property type="entry name" value="GcvT_C"/>
</dbReference>
<proteinExistence type="inferred from homology"/>
<gene>
    <name evidence="7" type="ORF">SMD27_20240</name>
</gene>
<dbReference type="SUPFAM" id="SSF103025">
    <property type="entry name" value="Folate-binding domain"/>
    <property type="match status" value="1"/>
</dbReference>
<name>A0ABU5EFS4_9PROT</name>
<evidence type="ECO:0000259" key="4">
    <source>
        <dbReference type="Pfam" id="PF01571"/>
    </source>
</evidence>
<feature type="domain" description="FAD dependent oxidoreductase central" evidence="6">
    <location>
        <begin position="373"/>
        <end position="426"/>
    </location>
</feature>
<dbReference type="Pfam" id="PF08669">
    <property type="entry name" value="GCV_T_C"/>
    <property type="match status" value="1"/>
</dbReference>
<feature type="domain" description="Aminomethyltransferase C-terminal" evidence="5">
    <location>
        <begin position="725"/>
        <end position="804"/>
    </location>
</feature>
<dbReference type="Gene3D" id="3.30.1360.120">
    <property type="entry name" value="Probable tRNA modification gtpase trme, domain 1"/>
    <property type="match status" value="1"/>
</dbReference>
<dbReference type="RefSeq" id="WP_320510256.1">
    <property type="nucleotide sequence ID" value="NZ_JAXCLW010000008.1"/>
</dbReference>
<comment type="similarity">
    <text evidence="1">Belongs to the GcvT family.</text>
</comment>
<dbReference type="Pfam" id="PF16350">
    <property type="entry name" value="FAO_M"/>
    <property type="match status" value="1"/>
</dbReference>
<comment type="caution">
    <text evidence="7">The sequence shown here is derived from an EMBL/GenBank/DDBJ whole genome shotgun (WGS) entry which is preliminary data.</text>
</comment>
<feature type="domain" description="GCVT N-terminal" evidence="4">
    <location>
        <begin position="429"/>
        <end position="705"/>
    </location>
</feature>
<dbReference type="EMBL" id="JAXCLW010000008">
    <property type="protein sequence ID" value="MDY0885182.1"/>
    <property type="molecule type" value="Genomic_DNA"/>
</dbReference>
<accession>A0ABU5EFS4</accession>
<evidence type="ECO:0000259" key="5">
    <source>
        <dbReference type="Pfam" id="PF08669"/>
    </source>
</evidence>
<dbReference type="Pfam" id="PF01571">
    <property type="entry name" value="GCV_T"/>
    <property type="match status" value="1"/>
</dbReference>
<dbReference type="SUPFAM" id="SSF51905">
    <property type="entry name" value="FAD/NAD(P)-binding domain"/>
    <property type="match status" value="1"/>
</dbReference>
<dbReference type="PANTHER" id="PTHR43757">
    <property type="entry name" value="AMINOMETHYLTRANSFERASE"/>
    <property type="match status" value="1"/>
</dbReference>
<keyword evidence="2" id="KW-0560">Oxidoreductase</keyword>